<evidence type="ECO:0000313" key="3">
    <source>
        <dbReference type="Proteomes" id="UP001303473"/>
    </source>
</evidence>
<comment type="caution">
    <text evidence="2">The sequence shown here is derived from an EMBL/GenBank/DDBJ whole genome shotgun (WGS) entry which is preliminary data.</text>
</comment>
<evidence type="ECO:0000313" key="2">
    <source>
        <dbReference type="EMBL" id="KAK3936118.1"/>
    </source>
</evidence>
<keyword evidence="1" id="KW-1133">Transmembrane helix</keyword>
<name>A0AAN6N0U1_9PEZI</name>
<accession>A0AAN6N0U1</accession>
<organism evidence="2 3">
    <name type="scientific">Diplogelasinospora grovesii</name>
    <dbReference type="NCBI Taxonomy" id="303347"/>
    <lineage>
        <taxon>Eukaryota</taxon>
        <taxon>Fungi</taxon>
        <taxon>Dikarya</taxon>
        <taxon>Ascomycota</taxon>
        <taxon>Pezizomycotina</taxon>
        <taxon>Sordariomycetes</taxon>
        <taxon>Sordariomycetidae</taxon>
        <taxon>Sordariales</taxon>
        <taxon>Diplogelasinosporaceae</taxon>
        <taxon>Diplogelasinospora</taxon>
    </lineage>
</organism>
<dbReference type="AlphaFoldDB" id="A0AAN6N0U1"/>
<keyword evidence="3" id="KW-1185">Reference proteome</keyword>
<dbReference type="EMBL" id="MU853894">
    <property type="protein sequence ID" value="KAK3936118.1"/>
    <property type="molecule type" value="Genomic_DNA"/>
</dbReference>
<gene>
    <name evidence="2" type="ORF">QBC46DRAFT_395912</name>
</gene>
<dbReference type="PANTHER" id="PTHR35896:SF3">
    <property type="entry name" value="MAJOR FACILITATOR SUPERFAMILY TRANSPORTER"/>
    <property type="match status" value="1"/>
</dbReference>
<reference evidence="3" key="1">
    <citation type="journal article" date="2023" name="Mol. Phylogenet. Evol.">
        <title>Genome-scale phylogeny and comparative genomics of the fungal order Sordariales.</title>
        <authorList>
            <person name="Hensen N."/>
            <person name="Bonometti L."/>
            <person name="Westerberg I."/>
            <person name="Brannstrom I.O."/>
            <person name="Guillou S."/>
            <person name="Cros-Aarteil S."/>
            <person name="Calhoun S."/>
            <person name="Haridas S."/>
            <person name="Kuo A."/>
            <person name="Mondo S."/>
            <person name="Pangilinan J."/>
            <person name="Riley R."/>
            <person name="LaButti K."/>
            <person name="Andreopoulos B."/>
            <person name="Lipzen A."/>
            <person name="Chen C."/>
            <person name="Yan M."/>
            <person name="Daum C."/>
            <person name="Ng V."/>
            <person name="Clum A."/>
            <person name="Steindorff A."/>
            <person name="Ohm R.A."/>
            <person name="Martin F."/>
            <person name="Silar P."/>
            <person name="Natvig D.O."/>
            <person name="Lalanne C."/>
            <person name="Gautier V."/>
            <person name="Ament-Velasquez S.L."/>
            <person name="Kruys A."/>
            <person name="Hutchinson M.I."/>
            <person name="Powell A.J."/>
            <person name="Barry K."/>
            <person name="Miller A.N."/>
            <person name="Grigoriev I.V."/>
            <person name="Debuchy R."/>
            <person name="Gladieux P."/>
            <person name="Hiltunen Thoren M."/>
            <person name="Johannesson H."/>
        </authorList>
    </citation>
    <scope>NUCLEOTIDE SEQUENCE [LARGE SCALE GENOMIC DNA]</scope>
    <source>
        <strain evidence="3">CBS 340.73</strain>
    </source>
</reference>
<sequence length="233" mass="26775">MDDFAESLDEEKDLLLQPSSHSGLGHQNQKAKPAGSDQISAKTRLRFSLHSAITALLFLSSLFLLCLLLRANHSSMPQSRVFNPYENDGKISRNWRSCGKSAREARALGCVFDLMMSTWIHPDCLDPKLMEEYLEAGNYTWYRDLSFTQRMSDEDARRGEYDQIFTRPDFHYAHCGYVWETQVRAYHTRGPVALDVYSYQHTVHCKDFLVDHNSPRNVTTLTAVFDLCGVPER</sequence>
<dbReference type="Proteomes" id="UP001303473">
    <property type="component" value="Unassembled WGS sequence"/>
</dbReference>
<keyword evidence="1" id="KW-0472">Membrane</keyword>
<protein>
    <submittedName>
        <fullName evidence="2">Uncharacterized protein</fullName>
    </submittedName>
</protein>
<dbReference type="PANTHER" id="PTHR35896">
    <property type="entry name" value="IG-LIKE DOMAIN-CONTAINING PROTEIN"/>
    <property type="match status" value="1"/>
</dbReference>
<evidence type="ECO:0000256" key="1">
    <source>
        <dbReference type="SAM" id="Phobius"/>
    </source>
</evidence>
<feature type="transmembrane region" description="Helical" evidence="1">
    <location>
        <begin position="47"/>
        <end position="69"/>
    </location>
</feature>
<keyword evidence="1" id="KW-0812">Transmembrane</keyword>
<proteinExistence type="predicted"/>
<dbReference type="InterPro" id="IPR053008">
    <property type="entry name" value="Phomopsin_biosynth_assoc"/>
</dbReference>